<proteinExistence type="predicted"/>
<dbReference type="EMBL" id="ML208260">
    <property type="protein sequence ID" value="TFK76587.1"/>
    <property type="molecule type" value="Genomic_DNA"/>
</dbReference>
<dbReference type="Proteomes" id="UP000308600">
    <property type="component" value="Unassembled WGS sequence"/>
</dbReference>
<organism evidence="1 2">
    <name type="scientific">Pluteus cervinus</name>
    <dbReference type="NCBI Taxonomy" id="181527"/>
    <lineage>
        <taxon>Eukaryota</taxon>
        <taxon>Fungi</taxon>
        <taxon>Dikarya</taxon>
        <taxon>Basidiomycota</taxon>
        <taxon>Agaricomycotina</taxon>
        <taxon>Agaricomycetes</taxon>
        <taxon>Agaricomycetidae</taxon>
        <taxon>Agaricales</taxon>
        <taxon>Pluteineae</taxon>
        <taxon>Pluteaceae</taxon>
        <taxon>Pluteus</taxon>
    </lineage>
</organism>
<gene>
    <name evidence="1" type="ORF">BDN72DRAFT_245552</name>
</gene>
<name>A0ACD3BG36_9AGAR</name>
<keyword evidence="2" id="KW-1185">Reference proteome</keyword>
<accession>A0ACD3BG36</accession>
<protein>
    <submittedName>
        <fullName evidence="1">Chord-domain-containing protein</fullName>
    </submittedName>
</protein>
<reference evidence="1 2" key="1">
    <citation type="journal article" date="2019" name="Nat. Ecol. Evol.">
        <title>Megaphylogeny resolves global patterns of mushroom evolution.</title>
        <authorList>
            <person name="Varga T."/>
            <person name="Krizsan K."/>
            <person name="Foldi C."/>
            <person name="Dima B."/>
            <person name="Sanchez-Garcia M."/>
            <person name="Sanchez-Ramirez S."/>
            <person name="Szollosi G.J."/>
            <person name="Szarkandi J.G."/>
            <person name="Papp V."/>
            <person name="Albert L."/>
            <person name="Andreopoulos W."/>
            <person name="Angelini C."/>
            <person name="Antonin V."/>
            <person name="Barry K.W."/>
            <person name="Bougher N.L."/>
            <person name="Buchanan P."/>
            <person name="Buyck B."/>
            <person name="Bense V."/>
            <person name="Catcheside P."/>
            <person name="Chovatia M."/>
            <person name="Cooper J."/>
            <person name="Damon W."/>
            <person name="Desjardin D."/>
            <person name="Finy P."/>
            <person name="Geml J."/>
            <person name="Haridas S."/>
            <person name="Hughes K."/>
            <person name="Justo A."/>
            <person name="Karasinski D."/>
            <person name="Kautmanova I."/>
            <person name="Kiss B."/>
            <person name="Kocsube S."/>
            <person name="Kotiranta H."/>
            <person name="LaButti K.M."/>
            <person name="Lechner B.E."/>
            <person name="Liimatainen K."/>
            <person name="Lipzen A."/>
            <person name="Lukacs Z."/>
            <person name="Mihaltcheva S."/>
            <person name="Morgado L.N."/>
            <person name="Niskanen T."/>
            <person name="Noordeloos M.E."/>
            <person name="Ohm R.A."/>
            <person name="Ortiz-Santana B."/>
            <person name="Ovrebo C."/>
            <person name="Racz N."/>
            <person name="Riley R."/>
            <person name="Savchenko A."/>
            <person name="Shiryaev A."/>
            <person name="Soop K."/>
            <person name="Spirin V."/>
            <person name="Szebenyi C."/>
            <person name="Tomsovsky M."/>
            <person name="Tulloss R.E."/>
            <person name="Uehling J."/>
            <person name="Grigoriev I.V."/>
            <person name="Vagvolgyi C."/>
            <person name="Papp T."/>
            <person name="Martin F.M."/>
            <person name="Miettinen O."/>
            <person name="Hibbett D.S."/>
            <person name="Nagy L.G."/>
        </authorList>
    </citation>
    <scope>NUCLEOTIDE SEQUENCE [LARGE SCALE GENOMIC DNA]</scope>
    <source>
        <strain evidence="1 2">NL-1719</strain>
    </source>
</reference>
<evidence type="ECO:0000313" key="2">
    <source>
        <dbReference type="Proteomes" id="UP000308600"/>
    </source>
</evidence>
<sequence>MPRCTRKGCGVEFTEEEKGLCVHHPGVPVFHEGLKSWSCCADVHKPVLDFDEFLAIPGCTEEDHHSAEPAKTEPIAPPKPLANVTATQSMDGTETFSVSRPTPARTPNTTPAPAPAVEEEEDFNVPVSPGTECRRKGCNVKFVSDEVNRIGDGEGTVCTYHPAPPIFREGSKGYLCCKRRVLEFDEFLKITGCKTGRHCFAVKSVPVSETQTTCRVDHYQTLDKVYVSIFAKQVDRSRSIVLFADDKVSFDLFLPGSKRFTKELDLFGPIDPSRSAYQFLNSKVELQLKKQDNRSWAVLEKTENLGGFSLTFGVGGRTGTVGAKDIILDEANRLR</sequence>
<evidence type="ECO:0000313" key="1">
    <source>
        <dbReference type="EMBL" id="TFK76587.1"/>
    </source>
</evidence>